<dbReference type="NCBIfam" id="NF006875">
    <property type="entry name" value="PRK09372.1"/>
    <property type="match status" value="1"/>
</dbReference>
<evidence type="ECO:0000313" key="4">
    <source>
        <dbReference type="EMBL" id="MDA5623074.1"/>
    </source>
</evidence>
<dbReference type="NCBIfam" id="TIGR01935">
    <property type="entry name" value="NOT-MenG"/>
    <property type="match status" value="1"/>
</dbReference>
<evidence type="ECO:0000313" key="7">
    <source>
        <dbReference type="Proteomes" id="UP000540079"/>
    </source>
</evidence>
<dbReference type="GeneID" id="77206484"/>
<name>A0A1E3XI06_PASMD</name>
<dbReference type="Proteomes" id="UP001182304">
    <property type="component" value="Unassembled WGS sequence"/>
</dbReference>
<evidence type="ECO:0000256" key="2">
    <source>
        <dbReference type="HAMAP-Rule" id="MF_00471"/>
    </source>
</evidence>
<keyword evidence="1 2" id="KW-0963">Cytoplasm</keyword>
<comment type="caution">
    <text evidence="6">The sequence shown here is derived from an EMBL/GenBank/DDBJ whole genome shotgun (WGS) entry which is preliminary data.</text>
</comment>
<dbReference type="KEGG" id="pmul:DR93_800"/>
<dbReference type="Pfam" id="PF03737">
    <property type="entry name" value="RraA-like"/>
    <property type="match status" value="1"/>
</dbReference>
<reference evidence="5" key="3">
    <citation type="submission" date="2022-07" db="EMBL/GenBank/DDBJ databases">
        <title>Sequence of Pasteurella multocoda 17BRD-035.</title>
        <authorList>
            <person name="Roy Chowdhury P."/>
            <person name="Alhamami T."/>
            <person name="Trott D.J."/>
            <person name="Djordvevic S.P."/>
        </authorList>
    </citation>
    <scope>NUCLEOTIDE SEQUENCE</scope>
    <source>
        <strain evidence="5">17BRD-035</strain>
    </source>
</reference>
<evidence type="ECO:0000313" key="5">
    <source>
        <dbReference type="EMBL" id="MDT3452960.1"/>
    </source>
</evidence>
<gene>
    <name evidence="2 6" type="primary">rraA</name>
    <name evidence="6" type="ORF">C2800_08845</name>
    <name evidence="4" type="ORF">NM948_05890</name>
    <name evidence="5" type="ORF">NQF69_09265</name>
</gene>
<dbReference type="InterPro" id="IPR010203">
    <property type="entry name" value="RraA"/>
</dbReference>
<dbReference type="NCBIfam" id="TIGR02998">
    <property type="entry name" value="RraA_entero"/>
    <property type="match status" value="1"/>
</dbReference>
<dbReference type="InterPro" id="IPR014339">
    <property type="entry name" value="RraA_gpbac"/>
</dbReference>
<dbReference type="EMBL" id="JANIEN010000011">
    <property type="protein sequence ID" value="MDT3452960.1"/>
    <property type="molecule type" value="Genomic_DNA"/>
</dbReference>
<dbReference type="AlphaFoldDB" id="A0A1E3XI06"/>
<dbReference type="GO" id="GO:0060698">
    <property type="term" value="F:endoribonuclease inhibitor activity"/>
    <property type="evidence" value="ECO:0007669"/>
    <property type="project" value="UniProtKB-UniRule"/>
</dbReference>
<evidence type="ECO:0000256" key="1">
    <source>
        <dbReference type="ARBA" id="ARBA00022490"/>
    </source>
</evidence>
<dbReference type="GO" id="GO:0005737">
    <property type="term" value="C:cytoplasm"/>
    <property type="evidence" value="ECO:0007669"/>
    <property type="project" value="UniProtKB-SubCell"/>
</dbReference>
<dbReference type="PANTHER" id="PTHR33254:SF29">
    <property type="entry name" value="REGULATOR OF RIBONUCLEASE ACTIVITY A"/>
    <property type="match status" value="1"/>
</dbReference>
<dbReference type="EMBL" id="JANJHC010000010">
    <property type="protein sequence ID" value="MDA5623074.1"/>
    <property type="molecule type" value="Genomic_DNA"/>
</dbReference>
<dbReference type="PANTHER" id="PTHR33254">
    <property type="entry name" value="4-HYDROXY-4-METHYL-2-OXOGLUTARATE ALDOLASE 3-RELATED"/>
    <property type="match status" value="1"/>
</dbReference>
<dbReference type="Proteomes" id="UP000540079">
    <property type="component" value="Unassembled WGS sequence"/>
</dbReference>
<feature type="binding site" evidence="3">
    <location>
        <position position="97"/>
    </location>
    <ligand>
        <name>substrate</name>
    </ligand>
</feature>
<dbReference type="OMA" id="RSCDTQF"/>
<reference evidence="4" key="2">
    <citation type="submission" date="2022-07" db="EMBL/GenBank/DDBJ databases">
        <title>Genome-based characterization of novel serogroup A variants of Pasteurella multocida.</title>
        <authorList>
            <person name="Prajapati A."/>
            <person name="Yogisharadhya R."/>
            <person name="Mohanty N."/>
            <person name="Chanda M."/>
            <person name="Mendem S.K."/>
            <person name="Siddaramappa S."/>
            <person name="Shivachandra S.B."/>
        </authorList>
    </citation>
    <scope>NUCLEOTIDE SEQUENCE</scope>
    <source>
        <strain evidence="4">NIVEDIPm19</strain>
    </source>
</reference>
<reference evidence="6 7" key="1">
    <citation type="journal article" date="2018" name="Front. Microbiol.">
        <title>Genetic and Phylogenetic Characteristics of Pasteurella multocida Isolates From Different Host Species.</title>
        <authorList>
            <person name="Peng Z."/>
            <person name="Liang W."/>
            <person name="Wang F."/>
            <person name="Xu Z."/>
            <person name="Xie Z."/>
            <person name="Lian Z."/>
            <person name="Hua L."/>
            <person name="Zhou R."/>
            <person name="Chen H."/>
            <person name="Wu B."/>
        </authorList>
    </citation>
    <scope>NUCLEOTIDE SEQUENCE [LARGE SCALE GENOMIC DNA]</scope>
    <source>
        <strain evidence="6 7">HNA06</strain>
    </source>
</reference>
<dbReference type="GO" id="GO:0051252">
    <property type="term" value="P:regulation of RNA metabolic process"/>
    <property type="evidence" value="ECO:0007669"/>
    <property type="project" value="InterPro"/>
</dbReference>
<comment type="function">
    <text evidence="2">Globally modulates RNA abundance by binding to RNase E (Rne) and regulating its endonucleolytic activity. Can modulate Rne action in a substrate-dependent manner by altering the composition of the degradosome. Modulates RNA-binding and helicase activities of the degradosome.</text>
</comment>
<dbReference type="SMR" id="A0A1E3XI06"/>
<accession>A0A1E3XI06</accession>
<dbReference type="HAMAP" id="MF_00471">
    <property type="entry name" value="RraA"/>
    <property type="match status" value="1"/>
</dbReference>
<dbReference type="InterPro" id="IPR005493">
    <property type="entry name" value="RraA/RraA-like"/>
</dbReference>
<dbReference type="CDD" id="cd16841">
    <property type="entry name" value="RraA_family"/>
    <property type="match status" value="1"/>
</dbReference>
<dbReference type="Proteomes" id="UP001145481">
    <property type="component" value="Unassembled WGS sequence"/>
</dbReference>
<sequence length="166" mass="18144">MYIDTSELCDIYLDQVDVVEPIFSSFGGVNRFYGKVTTVKCFENNGLITDILEENGEGRVLLIDGGGAVRRALVDAELAQLAVDNGWEGIIVYGAVRQIQQLEEMDIGIHALAPIPVGADKQNIGEIDVPVNFGGVTFFPEDYVYADLTGIILSQEPLELDEFNDA</sequence>
<comment type="subunit">
    <text evidence="2">Homotrimer. Binds to both RNA-binding sites in the C-terminal region of Rne and to RhlB.</text>
</comment>
<dbReference type="InterPro" id="IPR036704">
    <property type="entry name" value="RraA/RraA-like_sf"/>
</dbReference>
<dbReference type="Gene3D" id="3.50.30.40">
    <property type="entry name" value="Ribonuclease E inhibitor RraA/RraA-like"/>
    <property type="match status" value="1"/>
</dbReference>
<evidence type="ECO:0000313" key="6">
    <source>
        <dbReference type="EMBL" id="NNI79520.1"/>
    </source>
</evidence>
<comment type="similarity">
    <text evidence="2">Belongs to the RraA family.</text>
</comment>
<organism evidence="6 7">
    <name type="scientific">Pasteurella multocida</name>
    <dbReference type="NCBI Taxonomy" id="747"/>
    <lineage>
        <taxon>Bacteria</taxon>
        <taxon>Pseudomonadati</taxon>
        <taxon>Pseudomonadota</taxon>
        <taxon>Gammaproteobacteria</taxon>
        <taxon>Pasteurellales</taxon>
        <taxon>Pasteurellaceae</taxon>
        <taxon>Pasteurella</taxon>
    </lineage>
</organism>
<dbReference type="SUPFAM" id="SSF89562">
    <property type="entry name" value="RraA-like"/>
    <property type="match status" value="1"/>
</dbReference>
<proteinExistence type="inferred from homology"/>
<evidence type="ECO:0000256" key="3">
    <source>
        <dbReference type="PIRSR" id="PIRSR605493-1"/>
    </source>
</evidence>
<comment type="subcellular location">
    <subcellularLocation>
        <location evidence="2">Cytoplasm</location>
    </subcellularLocation>
</comment>
<dbReference type="GO" id="GO:0019899">
    <property type="term" value="F:enzyme binding"/>
    <property type="evidence" value="ECO:0007669"/>
    <property type="project" value="UniProtKB-UniRule"/>
</dbReference>
<dbReference type="EMBL" id="PPVL01000008">
    <property type="protein sequence ID" value="NNI79520.1"/>
    <property type="molecule type" value="Genomic_DNA"/>
</dbReference>
<dbReference type="RefSeq" id="WP_005717542.1">
    <property type="nucleotide sequence ID" value="NZ_AP025519.1"/>
</dbReference>
<protein>
    <recommendedName>
        <fullName evidence="2">Regulator of ribonuclease activity A</fullName>
    </recommendedName>
</protein>